<evidence type="ECO:0000256" key="1">
    <source>
        <dbReference type="SAM" id="MobiDB-lite"/>
    </source>
</evidence>
<feature type="region of interest" description="Disordered" evidence="1">
    <location>
        <begin position="1"/>
        <end position="23"/>
    </location>
</feature>
<proteinExistence type="predicted"/>
<dbReference type="Proteomes" id="UP000043107">
    <property type="component" value="Unassembled WGS sequence"/>
</dbReference>
<name>A0ABP1X835_BIFLI</name>
<protein>
    <recommendedName>
        <fullName evidence="4">Transposase</fullName>
    </recommendedName>
</protein>
<organism evidence="2 3">
    <name type="scientific">Bifidobacterium longum subsp. infantis</name>
    <dbReference type="NCBI Taxonomy" id="1682"/>
    <lineage>
        <taxon>Bacteria</taxon>
        <taxon>Bacillati</taxon>
        <taxon>Actinomycetota</taxon>
        <taxon>Actinomycetes</taxon>
        <taxon>Bifidobacteriales</taxon>
        <taxon>Bifidobacteriaceae</taxon>
        <taxon>Bifidobacterium</taxon>
    </lineage>
</organism>
<gene>
    <name evidence="2" type="ORF">BLIC_c00751</name>
</gene>
<evidence type="ECO:0008006" key="4">
    <source>
        <dbReference type="Google" id="ProtNLM"/>
    </source>
</evidence>
<accession>A0ABP1X835</accession>
<comment type="caution">
    <text evidence="2">The sequence shown here is derived from an EMBL/GenBank/DDBJ whole genome shotgun (WGS) entry which is preliminary data.</text>
</comment>
<keyword evidence="3" id="KW-1185">Reference proteome</keyword>
<evidence type="ECO:0000313" key="3">
    <source>
        <dbReference type="Proteomes" id="UP000043107"/>
    </source>
</evidence>
<sequence>MKGSAELVGKEPGADPDNLTSREKTIPVKKAGEEPHVNAESLLAEVGIARSTYHCRLGTKIKRC</sequence>
<evidence type="ECO:0000313" key="2">
    <source>
        <dbReference type="EMBL" id="CEE99632.1"/>
    </source>
</evidence>
<dbReference type="EMBL" id="CCWP01000017">
    <property type="protein sequence ID" value="CEE99632.1"/>
    <property type="molecule type" value="Genomic_DNA"/>
</dbReference>
<reference evidence="2 3" key="1">
    <citation type="submission" date="2014-09" db="EMBL/GenBank/DDBJ databases">
        <authorList>
            <person name="Bertelli C."/>
        </authorList>
    </citation>
    <scope>NUCLEOTIDE SEQUENCE [LARGE SCALE GENOMIC DNA]</scope>
    <source>
        <strain evidence="2 3">BIC1401111250</strain>
    </source>
</reference>